<evidence type="ECO:0000256" key="3">
    <source>
        <dbReference type="ARBA" id="ARBA00011738"/>
    </source>
</evidence>
<evidence type="ECO:0000259" key="15">
    <source>
        <dbReference type="Pfam" id="PF00763"/>
    </source>
</evidence>
<dbReference type="CDD" id="cd01079">
    <property type="entry name" value="NAD_bind_m-THF_DH"/>
    <property type="match status" value="1"/>
</dbReference>
<dbReference type="EC" id="1.5.1.15" evidence="12"/>
<accession>A0A1C1CLI7</accession>
<keyword evidence="6" id="KW-0658">Purine biosynthesis</keyword>
<keyword evidence="8" id="KW-0520">NAD</keyword>
<dbReference type="SUPFAM" id="SSF53223">
    <property type="entry name" value="Aminoacid dehydrogenase-like, N-terminal domain"/>
    <property type="match status" value="1"/>
</dbReference>
<feature type="domain" description="Tetrahydrofolate dehydrogenase/cyclohydrolase catalytic" evidence="15">
    <location>
        <begin position="48"/>
        <end position="145"/>
    </location>
</feature>
<keyword evidence="7" id="KW-0560">Oxidoreductase</keyword>
<evidence type="ECO:0000256" key="5">
    <source>
        <dbReference type="ARBA" id="ARBA00022563"/>
    </source>
</evidence>
<dbReference type="VEuPathDB" id="FungiDB:CLCR_04911"/>
<evidence type="ECO:0000256" key="13">
    <source>
        <dbReference type="ARBA" id="ARBA00074830"/>
    </source>
</evidence>
<dbReference type="STRING" id="86049.A0A1C1CLI7"/>
<comment type="subcellular location">
    <subcellularLocation>
        <location evidence="2">Cytoplasm</location>
    </subcellularLocation>
    <subcellularLocation>
        <location evidence="1">Nucleus</location>
    </subcellularLocation>
</comment>
<dbReference type="AlphaFoldDB" id="A0A1C1CLI7"/>
<evidence type="ECO:0000256" key="9">
    <source>
        <dbReference type="ARBA" id="ARBA00023242"/>
    </source>
</evidence>
<dbReference type="Proteomes" id="UP000094526">
    <property type="component" value="Unassembled WGS sequence"/>
</dbReference>
<dbReference type="VEuPathDB" id="FungiDB:G647_03272"/>
<comment type="subunit">
    <text evidence="3">Homodimer.</text>
</comment>
<evidence type="ECO:0000313" key="18">
    <source>
        <dbReference type="Proteomes" id="UP000094526"/>
    </source>
</evidence>
<evidence type="ECO:0000259" key="16">
    <source>
        <dbReference type="Pfam" id="PF02882"/>
    </source>
</evidence>
<proteinExistence type="inferred from homology"/>
<dbReference type="eggNOG" id="KOG0089">
    <property type="taxonomic scope" value="Eukaryota"/>
</dbReference>
<comment type="function">
    <text evidence="10">Catalyzes oxidation of cytoplasmic one-carbon units for purine biosynthesis.</text>
</comment>
<dbReference type="InterPro" id="IPR046346">
    <property type="entry name" value="Aminoacid_DH-like_N_sf"/>
</dbReference>
<comment type="similarity">
    <text evidence="11">Belongs to the tetrahydrofolate dehydrogenase/cyclohydrolase family.</text>
</comment>
<sequence length="394" mass="42848">MSNPPGPVAAAAVTAPSSSHSCKVILANTIAKVLISEIQAGLTALNHQRQSQHQHENVPPPPHLLGILANADPAAQTYARWTEKTCHDLGFAYTLLQVEKDSVEETILAANANPLYDGIIVYYPIYGGRQDQYLQNVVSVDKDVEGLSHLYIFNMYQNVRFLDNAENPSAAPARKSILPCTPLAVIKILEYLHIYNPILPYGNRLFGRTVCVVNRSEVVGRPLAALLANDGACVYSVDVSGVQQFTRGEGIRKRKHEVVDKEGWTIEHCAPLCDVVITGVPGEAYQFPCHLLKEGAVCINFSSEKNFPPEVKERASIYVPAIGKVTIVVLLRNLLRVVQNRQAQLQLEQGQRSEGRDASHGVSSPLSNTKAQAQPELASAPTDTSATTMNGVAS</sequence>
<feature type="domain" description="Tetrahydrofolate dehydrogenase/cyclohydrolase NAD(P)-binding" evidence="16">
    <location>
        <begin position="179"/>
        <end position="238"/>
    </location>
</feature>
<keyword evidence="4" id="KW-0963">Cytoplasm</keyword>
<dbReference type="InterPro" id="IPR035812">
    <property type="entry name" value="m-THF_DH_NAD-bd"/>
</dbReference>
<dbReference type="Pfam" id="PF02882">
    <property type="entry name" value="THF_DHG_CYH_C"/>
    <property type="match status" value="1"/>
</dbReference>
<feature type="compositionally biased region" description="Polar residues" evidence="14">
    <location>
        <begin position="361"/>
        <end position="372"/>
    </location>
</feature>
<dbReference type="GO" id="GO:0006164">
    <property type="term" value="P:purine nucleotide biosynthetic process"/>
    <property type="evidence" value="ECO:0007669"/>
    <property type="project" value="UniProtKB-KW"/>
</dbReference>
<dbReference type="InterPro" id="IPR000672">
    <property type="entry name" value="THF_DH/CycHdrlase"/>
</dbReference>
<keyword evidence="18" id="KW-1185">Reference proteome</keyword>
<comment type="caution">
    <text evidence="17">The sequence shown here is derived from an EMBL/GenBank/DDBJ whole genome shotgun (WGS) entry which is preliminary data.</text>
</comment>
<reference evidence="18" key="1">
    <citation type="submission" date="2015-07" db="EMBL/GenBank/DDBJ databases">
        <authorList>
            <person name="Teixeira M.M."/>
            <person name="Souza R.C."/>
            <person name="Almeida L.G."/>
            <person name="Vicente V.A."/>
            <person name="de Hoog S."/>
            <person name="Bocca A.L."/>
            <person name="de Almeida S.R."/>
            <person name="Vasconcelos A.T."/>
            <person name="Felipe M.S."/>
        </authorList>
    </citation>
    <scope>NUCLEOTIDE SEQUENCE [LARGE SCALE GENOMIC DNA]</scope>
    <source>
        <strain evidence="18">KSF</strain>
    </source>
</reference>
<dbReference type="EMBL" id="LGRB01000011">
    <property type="protein sequence ID" value="OCT49349.1"/>
    <property type="molecule type" value="Genomic_DNA"/>
</dbReference>
<dbReference type="OrthoDB" id="41403at2759"/>
<evidence type="ECO:0000256" key="10">
    <source>
        <dbReference type="ARBA" id="ARBA00053076"/>
    </source>
</evidence>
<dbReference type="InterPro" id="IPR036291">
    <property type="entry name" value="NAD(P)-bd_dom_sf"/>
</dbReference>
<evidence type="ECO:0000256" key="2">
    <source>
        <dbReference type="ARBA" id="ARBA00004496"/>
    </source>
</evidence>
<evidence type="ECO:0000256" key="14">
    <source>
        <dbReference type="SAM" id="MobiDB-lite"/>
    </source>
</evidence>
<evidence type="ECO:0000313" key="17">
    <source>
        <dbReference type="EMBL" id="OCT49349.1"/>
    </source>
</evidence>
<dbReference type="Gene3D" id="3.40.50.720">
    <property type="entry name" value="NAD(P)-binding Rossmann-like Domain"/>
    <property type="match status" value="1"/>
</dbReference>
<organism evidence="17 18">
    <name type="scientific">Cladophialophora carrionii</name>
    <dbReference type="NCBI Taxonomy" id="86049"/>
    <lineage>
        <taxon>Eukaryota</taxon>
        <taxon>Fungi</taxon>
        <taxon>Dikarya</taxon>
        <taxon>Ascomycota</taxon>
        <taxon>Pezizomycotina</taxon>
        <taxon>Eurotiomycetes</taxon>
        <taxon>Chaetothyriomycetidae</taxon>
        <taxon>Chaetothyriales</taxon>
        <taxon>Herpotrichiellaceae</taxon>
        <taxon>Cladophialophora</taxon>
    </lineage>
</organism>
<dbReference type="FunFam" id="3.40.50.720:FF:000255">
    <property type="entry name" value="Methylenetetrahydrofolate dehydrogenase"/>
    <property type="match status" value="1"/>
</dbReference>
<dbReference type="GO" id="GO:0006730">
    <property type="term" value="P:one-carbon metabolic process"/>
    <property type="evidence" value="ECO:0007669"/>
    <property type="project" value="UniProtKB-KW"/>
</dbReference>
<dbReference type="Gene3D" id="3.40.50.10860">
    <property type="entry name" value="Leucine Dehydrogenase, chain A, domain 1"/>
    <property type="match status" value="1"/>
</dbReference>
<gene>
    <name evidence="17" type="primary">mtd1</name>
    <name evidence="17" type="ORF">CLCR_04911</name>
</gene>
<keyword evidence="5" id="KW-0554">One-carbon metabolism</keyword>
<dbReference type="InterPro" id="IPR020631">
    <property type="entry name" value="THF_DH/CycHdrlase_NAD-bd_dom"/>
</dbReference>
<dbReference type="InterPro" id="IPR020630">
    <property type="entry name" value="THF_DH/CycHdrlase_cat_dom"/>
</dbReference>
<dbReference type="GO" id="GO:0004487">
    <property type="term" value="F:methylenetetrahydrofolate dehydrogenase (NAD+) activity"/>
    <property type="evidence" value="ECO:0007669"/>
    <property type="project" value="UniProtKB-EC"/>
</dbReference>
<evidence type="ECO:0000256" key="8">
    <source>
        <dbReference type="ARBA" id="ARBA00023027"/>
    </source>
</evidence>
<dbReference type="GO" id="GO:0009396">
    <property type="term" value="P:folic acid-containing compound biosynthetic process"/>
    <property type="evidence" value="ECO:0007669"/>
    <property type="project" value="EnsemblFungi"/>
</dbReference>
<feature type="compositionally biased region" description="Polar residues" evidence="14">
    <location>
        <begin position="381"/>
        <end position="394"/>
    </location>
</feature>
<dbReference type="FunFam" id="3.40.50.10860:FF:000012">
    <property type="entry name" value="Methylenetetrahydrofolate dehydrogenase [NAD(+)]"/>
    <property type="match status" value="1"/>
</dbReference>
<evidence type="ECO:0000256" key="7">
    <source>
        <dbReference type="ARBA" id="ARBA00023002"/>
    </source>
</evidence>
<evidence type="ECO:0000256" key="1">
    <source>
        <dbReference type="ARBA" id="ARBA00004123"/>
    </source>
</evidence>
<evidence type="ECO:0000256" key="12">
    <source>
        <dbReference type="ARBA" id="ARBA00066980"/>
    </source>
</evidence>
<dbReference type="SUPFAM" id="SSF51735">
    <property type="entry name" value="NAD(P)-binding Rossmann-fold domains"/>
    <property type="match status" value="1"/>
</dbReference>
<protein>
    <recommendedName>
        <fullName evidence="13">Methylenetetrahydrofolate dehydrogenase [NAD(+)]</fullName>
        <ecNumber evidence="12">1.5.1.15</ecNumber>
    </recommendedName>
</protein>
<dbReference type="Pfam" id="PF00763">
    <property type="entry name" value="THF_DHG_CYH"/>
    <property type="match status" value="1"/>
</dbReference>
<evidence type="ECO:0000256" key="4">
    <source>
        <dbReference type="ARBA" id="ARBA00022490"/>
    </source>
</evidence>
<dbReference type="PANTHER" id="PTHR48099">
    <property type="entry name" value="C-1-TETRAHYDROFOLATE SYNTHASE, CYTOPLASMIC-RELATED"/>
    <property type="match status" value="1"/>
</dbReference>
<dbReference type="GO" id="GO:0004488">
    <property type="term" value="F:methylenetetrahydrofolate dehydrogenase (NADP+) activity"/>
    <property type="evidence" value="ECO:0007669"/>
    <property type="project" value="InterPro"/>
</dbReference>
<name>A0A1C1CLI7_9EURO</name>
<dbReference type="PRINTS" id="PR00085">
    <property type="entry name" value="THFDHDRGNASE"/>
</dbReference>
<evidence type="ECO:0000256" key="11">
    <source>
        <dbReference type="ARBA" id="ARBA00061364"/>
    </source>
</evidence>
<evidence type="ECO:0000256" key="6">
    <source>
        <dbReference type="ARBA" id="ARBA00022755"/>
    </source>
</evidence>
<keyword evidence="9" id="KW-0539">Nucleus</keyword>
<dbReference type="PANTHER" id="PTHR48099:SF3">
    <property type="entry name" value="METHYLENETETRAHYDROFOLATE DEHYDROGENASE [NAD(+)]"/>
    <property type="match status" value="1"/>
</dbReference>
<dbReference type="GO" id="GO:0005829">
    <property type="term" value="C:cytosol"/>
    <property type="evidence" value="ECO:0007669"/>
    <property type="project" value="EnsemblFungi"/>
</dbReference>
<dbReference type="GO" id="GO:0005634">
    <property type="term" value="C:nucleus"/>
    <property type="evidence" value="ECO:0007669"/>
    <property type="project" value="UniProtKB-SubCell"/>
</dbReference>
<feature type="region of interest" description="Disordered" evidence="14">
    <location>
        <begin position="347"/>
        <end position="394"/>
    </location>
</feature>
<dbReference type="GO" id="GO:0009113">
    <property type="term" value="P:purine nucleobase biosynthetic process"/>
    <property type="evidence" value="ECO:0007669"/>
    <property type="project" value="EnsemblFungi"/>
</dbReference>